<sequence length="39" mass="4535">MDARSLANFRQKMTQGPVMPARTRPKQQPHHKVGLHKKQ</sequence>
<evidence type="ECO:0000313" key="3">
    <source>
        <dbReference type="Proteomes" id="UP000000756"/>
    </source>
</evidence>
<name>A0KEQ3_AERHH</name>
<gene>
    <name evidence="2" type="ordered locus">AHA_0185</name>
</gene>
<keyword evidence="3" id="KW-1185">Reference proteome</keyword>
<feature type="compositionally biased region" description="Basic residues" evidence="1">
    <location>
        <begin position="23"/>
        <end position="39"/>
    </location>
</feature>
<proteinExistence type="predicted"/>
<dbReference type="KEGG" id="aha:AHA_0185"/>
<dbReference type="Proteomes" id="UP000000756">
    <property type="component" value="Chromosome"/>
</dbReference>
<dbReference type="EMBL" id="CP000462">
    <property type="protein sequence ID" value="ABK38218.1"/>
    <property type="molecule type" value="Genomic_DNA"/>
</dbReference>
<dbReference type="EnsemblBacteria" id="ABK38218">
    <property type="protein sequence ID" value="ABK38218"/>
    <property type="gene ID" value="AHA_0185"/>
</dbReference>
<evidence type="ECO:0000256" key="1">
    <source>
        <dbReference type="SAM" id="MobiDB-lite"/>
    </source>
</evidence>
<dbReference type="AlphaFoldDB" id="A0KEQ3"/>
<accession>A0KEQ3</accession>
<organism evidence="2 3">
    <name type="scientific">Aeromonas hydrophila subsp. hydrophila (strain ATCC 7966 / DSM 30187 / BCRC 13018 / CCUG 14551 / JCM 1027 / KCTC 2358 / NCIMB 9240 / NCTC 8049)</name>
    <dbReference type="NCBI Taxonomy" id="380703"/>
    <lineage>
        <taxon>Bacteria</taxon>
        <taxon>Pseudomonadati</taxon>
        <taxon>Pseudomonadota</taxon>
        <taxon>Gammaproteobacteria</taxon>
        <taxon>Aeromonadales</taxon>
        <taxon>Aeromonadaceae</taxon>
        <taxon>Aeromonas</taxon>
    </lineage>
</organism>
<dbReference type="HOGENOM" id="CLU_3303478_0_0_6"/>
<protein>
    <submittedName>
        <fullName evidence="2">Uncharacterized protein</fullName>
    </submittedName>
</protein>
<reference evidence="2 3" key="1">
    <citation type="journal article" date="2006" name="J. Bacteriol.">
        <title>Genome sequence of Aeromonas hydrophila ATCC 7966T: jack of all trades.</title>
        <authorList>
            <person name="Seshadri R."/>
            <person name="Joseph S.W."/>
            <person name="Chopra A.K."/>
            <person name="Sha J."/>
            <person name="Shaw J."/>
            <person name="Graf J."/>
            <person name="Haft D."/>
            <person name="Wu M."/>
            <person name="Ren Q."/>
            <person name="Rosovitz M.J."/>
            <person name="Madupu R."/>
            <person name="Tallon L."/>
            <person name="Kim M."/>
            <person name="Jin S."/>
            <person name="Vuong H."/>
            <person name="Stine O.C."/>
            <person name="Ali A."/>
            <person name="Horneman A.J."/>
            <person name="Heidelberg J.F."/>
        </authorList>
    </citation>
    <scope>NUCLEOTIDE SEQUENCE [LARGE SCALE GENOMIC DNA]</scope>
    <source>
        <strain evidence="3">ATCC 7966 / DSM 30187 / BCRC 13018 / CCUG 14551 / JCM 1027 / KCTC 2358 / NCIMB 9240 / NCTC 8049</strain>
    </source>
</reference>
<dbReference type="PATRIC" id="fig|380703.7.peg.178"/>
<dbReference type="STRING" id="380703.AHA_0185"/>
<evidence type="ECO:0000313" key="2">
    <source>
        <dbReference type="EMBL" id="ABK38218.1"/>
    </source>
</evidence>
<feature type="region of interest" description="Disordered" evidence="1">
    <location>
        <begin position="1"/>
        <end position="39"/>
    </location>
</feature>